<protein>
    <recommendedName>
        <fullName evidence="5">Lipoprotein</fullName>
    </recommendedName>
</protein>
<evidence type="ECO:0000313" key="4">
    <source>
        <dbReference type="Proteomes" id="UP000192940"/>
    </source>
</evidence>
<keyword evidence="4" id="KW-1185">Reference proteome</keyword>
<keyword evidence="2" id="KW-0732">Signal</keyword>
<keyword evidence="1" id="KW-0175">Coiled coil</keyword>
<proteinExistence type="predicted"/>
<reference evidence="3 4" key="1">
    <citation type="submission" date="2017-04" db="EMBL/GenBank/DDBJ databases">
        <authorList>
            <person name="Afonso C.L."/>
            <person name="Miller P.J."/>
            <person name="Scott M.A."/>
            <person name="Spackman E."/>
            <person name="Goraichik I."/>
            <person name="Dimitrov K.M."/>
            <person name="Suarez D.L."/>
            <person name="Swayne D.E."/>
        </authorList>
    </citation>
    <scope>NUCLEOTIDE SEQUENCE [LARGE SCALE GENOMIC DNA]</scope>
    <source>
        <strain evidence="3 4">N3/975</strain>
    </source>
</reference>
<dbReference type="Proteomes" id="UP000192940">
    <property type="component" value="Chromosome I"/>
</dbReference>
<organism evidence="3 4">
    <name type="scientific">Paenibacillus uliginis N3/975</name>
    <dbReference type="NCBI Taxonomy" id="1313296"/>
    <lineage>
        <taxon>Bacteria</taxon>
        <taxon>Bacillati</taxon>
        <taxon>Bacillota</taxon>
        <taxon>Bacilli</taxon>
        <taxon>Bacillales</taxon>
        <taxon>Paenibacillaceae</taxon>
        <taxon>Paenibacillus</taxon>
    </lineage>
</organism>
<gene>
    <name evidence="3" type="ORF">SAMN05661091_5523</name>
</gene>
<feature type="chain" id="PRO_5012168649" description="Lipoprotein" evidence="2">
    <location>
        <begin position="22"/>
        <end position="144"/>
    </location>
</feature>
<name>A0A1X7HRH6_9BACL</name>
<dbReference type="RefSeq" id="WP_208916118.1">
    <property type="nucleotide sequence ID" value="NZ_LT840184.1"/>
</dbReference>
<evidence type="ECO:0000256" key="1">
    <source>
        <dbReference type="SAM" id="Coils"/>
    </source>
</evidence>
<dbReference type="PROSITE" id="PS51257">
    <property type="entry name" value="PROKAR_LIPOPROTEIN"/>
    <property type="match status" value="1"/>
</dbReference>
<feature type="signal peptide" evidence="2">
    <location>
        <begin position="1"/>
        <end position="21"/>
    </location>
</feature>
<evidence type="ECO:0008006" key="5">
    <source>
        <dbReference type="Google" id="ProtNLM"/>
    </source>
</evidence>
<accession>A0A1X7HRH6</accession>
<dbReference type="Pfam" id="PF19903">
    <property type="entry name" value="DUF6376"/>
    <property type="match status" value="1"/>
</dbReference>
<dbReference type="AlphaFoldDB" id="A0A1X7HRH6"/>
<evidence type="ECO:0000313" key="3">
    <source>
        <dbReference type="EMBL" id="SMF91646.1"/>
    </source>
</evidence>
<sequence length="144" mass="16065">MKLRWLGITLALILLSGCSLVEEVNNSLDYTEQATSFINEASQFAGSIPDLAQEAVSNSNAMEKLTEQLDNMKARISEFNGLEAPAFAKDIHEQLAGYNETLSQQIDDYKEQIQNGVTDFKNTEMSQTLDKIQETMDQIRSLAP</sequence>
<feature type="coiled-coil region" evidence="1">
    <location>
        <begin position="55"/>
        <end position="82"/>
    </location>
</feature>
<dbReference type="EMBL" id="LT840184">
    <property type="protein sequence ID" value="SMF91646.1"/>
    <property type="molecule type" value="Genomic_DNA"/>
</dbReference>
<dbReference type="InterPro" id="IPR045956">
    <property type="entry name" value="DUF6376"/>
</dbReference>
<evidence type="ECO:0000256" key="2">
    <source>
        <dbReference type="SAM" id="SignalP"/>
    </source>
</evidence>